<feature type="coiled-coil region" evidence="1">
    <location>
        <begin position="153"/>
        <end position="180"/>
    </location>
</feature>
<keyword evidence="3" id="KW-1185">Reference proteome</keyword>
<evidence type="ECO:0000256" key="1">
    <source>
        <dbReference type="SAM" id="Coils"/>
    </source>
</evidence>
<accession>A0ABN7WKT4</accession>
<evidence type="ECO:0000313" key="2">
    <source>
        <dbReference type="EMBL" id="CAG8833911.1"/>
    </source>
</evidence>
<protein>
    <submittedName>
        <fullName evidence="2">44924_t:CDS:1</fullName>
    </submittedName>
</protein>
<gene>
    <name evidence="2" type="ORF">GMARGA_LOCUS31785</name>
</gene>
<proteinExistence type="predicted"/>
<reference evidence="2 3" key="1">
    <citation type="submission" date="2021-06" db="EMBL/GenBank/DDBJ databases">
        <authorList>
            <person name="Kallberg Y."/>
            <person name="Tangrot J."/>
            <person name="Rosling A."/>
        </authorList>
    </citation>
    <scope>NUCLEOTIDE SEQUENCE [LARGE SCALE GENOMIC DNA]</scope>
    <source>
        <strain evidence="2 3">120-4 pot B 10/14</strain>
    </source>
</reference>
<organism evidence="2 3">
    <name type="scientific">Gigaspora margarita</name>
    <dbReference type="NCBI Taxonomy" id="4874"/>
    <lineage>
        <taxon>Eukaryota</taxon>
        <taxon>Fungi</taxon>
        <taxon>Fungi incertae sedis</taxon>
        <taxon>Mucoromycota</taxon>
        <taxon>Glomeromycotina</taxon>
        <taxon>Glomeromycetes</taxon>
        <taxon>Diversisporales</taxon>
        <taxon>Gigasporaceae</taxon>
        <taxon>Gigaspora</taxon>
    </lineage>
</organism>
<name>A0ABN7WKT4_GIGMA</name>
<dbReference type="EMBL" id="CAJVQB010048290">
    <property type="protein sequence ID" value="CAG8833911.1"/>
    <property type="molecule type" value="Genomic_DNA"/>
</dbReference>
<sequence length="331" mass="38724">MAQEIFNGLKNNQKTGTKHIIFQQNNDVHPRRGVQADQQSSPFTFSDGVLNISAFEKLKGEFDLASFPNLRKITFQGNAHFKVLESIDLSKNEKLNKIIILNQNQFFHNNDFILLIKEMQSNRVVLSYYEDTSRGVWVEKYKSLREQAMIPYLLVEDRKLEQLEAEIAELRQSFNHKVQMIADLNQKIQQTPTLSQFRELNNIVLGCTELNYNKLKQEIKRLKLKDFNPYFQEQKNTFERLMATAKNKAGDSLKSILDLLLQTNKQIVESEYENNNNNSFTRGQLQGQLTTCQTLLQTKFTLEELQSLLDKQKELRRLEKHSVILQQDVYK</sequence>
<dbReference type="Proteomes" id="UP000789901">
    <property type="component" value="Unassembled WGS sequence"/>
</dbReference>
<keyword evidence="1" id="KW-0175">Coiled coil</keyword>
<comment type="caution">
    <text evidence="2">The sequence shown here is derived from an EMBL/GenBank/DDBJ whole genome shotgun (WGS) entry which is preliminary data.</text>
</comment>
<evidence type="ECO:0000313" key="3">
    <source>
        <dbReference type="Proteomes" id="UP000789901"/>
    </source>
</evidence>